<evidence type="ECO:0000313" key="11">
    <source>
        <dbReference type="EMBL" id="CZR64355.1"/>
    </source>
</evidence>
<evidence type="ECO:0000256" key="7">
    <source>
        <dbReference type="SAM" id="MobiDB-lite"/>
    </source>
</evidence>
<dbReference type="InterPro" id="IPR057326">
    <property type="entry name" value="KR_dom"/>
</dbReference>
<evidence type="ECO:0000259" key="10">
    <source>
        <dbReference type="PROSITE" id="PS52019"/>
    </source>
</evidence>
<dbReference type="InterPro" id="IPR050091">
    <property type="entry name" value="PKS_NRPS_Biosynth_Enz"/>
</dbReference>
<dbReference type="PANTHER" id="PTHR43775">
    <property type="entry name" value="FATTY ACID SYNTHASE"/>
    <property type="match status" value="1"/>
</dbReference>
<dbReference type="InterPro" id="IPR013968">
    <property type="entry name" value="PKS_KR"/>
</dbReference>
<feature type="domain" description="Ketosynthase family 3 (KS3)" evidence="9">
    <location>
        <begin position="5"/>
        <end position="452"/>
    </location>
</feature>
<dbReference type="SUPFAM" id="SSF52151">
    <property type="entry name" value="FabD/lysophospholipase-like"/>
    <property type="match status" value="1"/>
</dbReference>
<keyword evidence="5" id="KW-0511">Multifunctional enzyme</keyword>
<dbReference type="Pfam" id="PF08242">
    <property type="entry name" value="Methyltransf_12"/>
    <property type="match status" value="1"/>
</dbReference>
<dbReference type="SUPFAM" id="SSF47336">
    <property type="entry name" value="ACP-like"/>
    <property type="match status" value="1"/>
</dbReference>
<name>A0A1L7XH23_9HELO</name>
<dbReference type="SUPFAM" id="SSF51735">
    <property type="entry name" value="NAD(P)-binding Rossmann-fold domains"/>
    <property type="match status" value="1"/>
</dbReference>
<dbReference type="SUPFAM" id="SSF53901">
    <property type="entry name" value="Thiolase-like"/>
    <property type="match status" value="1"/>
</dbReference>
<feature type="region of interest" description="C-terminal hotdog fold" evidence="6">
    <location>
        <begin position="1100"/>
        <end position="1249"/>
    </location>
</feature>
<dbReference type="InterPro" id="IPR018201">
    <property type="entry name" value="Ketoacyl_synth_AS"/>
</dbReference>
<dbReference type="PROSITE" id="PS52004">
    <property type="entry name" value="KS3_2"/>
    <property type="match status" value="1"/>
</dbReference>
<dbReference type="Pfam" id="PF14765">
    <property type="entry name" value="PS-DH"/>
    <property type="match status" value="1"/>
</dbReference>
<dbReference type="InterPro" id="IPR020841">
    <property type="entry name" value="PKS_Beta-ketoAc_synthase_dom"/>
</dbReference>
<evidence type="ECO:0000259" key="9">
    <source>
        <dbReference type="PROSITE" id="PS52004"/>
    </source>
</evidence>
<dbReference type="Gene3D" id="3.40.50.150">
    <property type="entry name" value="Vaccinia Virus protein VP39"/>
    <property type="match status" value="1"/>
</dbReference>
<dbReference type="SMART" id="SM00827">
    <property type="entry name" value="PKS_AT"/>
    <property type="match status" value="1"/>
</dbReference>
<sequence>MNCRNEPIAIVGTGCRFPGKASTPAKLWELLSHPRDLSTDIPQSRFNSSGFYHPDSDHHGTSNVQKSYFIDEDVRQFDSKFFNISTAEAESMDPQQRMLLEVVYEAIESANLSMDNLRGTPTAVYVGLMCDDYSGLIFSDMESLPTYGATGAARSILSNRVSYFFDWTGPSYTIDSACSSSLVAVHEGVQALRNGDCSVALAAGANLILSPRMFIAESKLKMLSPNGRCRMWDAEADGYARGEGLAAVVLKRLSDAIADGDPIACVIRETHINQGGRSTGLTVPNPVAQVNLIRQTYAKAGLDLNRPEDRPQYFQAHGTGTKASMFTPPPICNVVGDLNEATAIHNTFFNLPHEEVEKYEKLYVGTIKTIIGHSEGTAGIASLLEAALAIQHGIIPPNLHFENLNPKLVPFYNKLEVPTKVHEWPSTMDKVRRASCNSFGFGGTNAHVILENYISAQLLPITEKNSDLVPLPFVFSAASERSLASLLFNYSQFLDANPDTDMNALSQTLLMRRSVFTHKISFSAQTASELRSKLDTELERKADGTSRAVASRPSTKQKQIFGVFTGQGAQWAEMGSALIASSSRARETVMSLEQCLAELPAEYKPDWSLSTELAASATETRLGEAAISQPLCTAIQIILVDHLRAAGIAFSGVVGHSSGEIAAAYAAGFISASSAIKIAYLRGLFAKLAGAGKTGAMLAVGASITEAKDLCLLEHYQGRIVVAASNSSNSVTLSGDEDAINEAIDHYYDEGVFARKLKVDIAYHSHHMIPCSEPYLKALKDCGVELQSSRDEFCTWYSSVVEGQKMEASDALTGQYWADNMLHPVLFSQAVNASMAAGAYDFVIEVGPHPALKGPASQTMHEASASKQPIPYTGLLARGSSAIQTFADALGLLWMHFGTKSFSAAAYSQIFNPNPKYQPLVGLPSYPWDHDRPQWYESRISREMRLRQNSPHSLLGITSSDEAEGEYKWRNYIRLNELPWLNGHQIQGQVIFPAAGYVVMAFEAARFIAGQKDLSLIEIHDLKILKAAEILDDTIGVETMFTAKMGNEANGKVEAEWTCHACLNKDTGSLVLAASGRLVLRYGKISPSTLPKREPKIINDLREVDIDTFYESLTDVGYGYTGAFRSITSLQQKLDFSTGIITDVVQDPELIMHPGTIDTAIQTLFACIGTPGDGSLWSLHVPVLIKNIRLNPFLCTPSQTKEITFDASLVDSDNDNLCGDITLFESGTQNAIIQIEGIEVKPLMPATAADDRYLFHELVWGVAEPDASLVYRKTPFSPTEIRKAEVLEMLCLFYLKQLNDTVTSEEREHCTWHGKRILDFARHVVDTTKVGTHKSCKIEWLEHAWEDVMAVADQYASDVDCKLIHVVGTKLIPFIRGQTTILEHMMADGLLNSYYQNSELLEYNEYAGAIAAQIAFRYPLMKVLEIGGGTGGATRAILKHIDNHYSSYTFTDISAAFFEQAQETFKDNGRIIYESLDIEQGPTNQGFTEHSYDLVIASNVLHATKVLDQTMTNVRKLLKPGGKLLVLEAIDNGAARVGFSFSGVPGWWAGAYDGRALTPLITPTAWDQLLLRNGFSGLDTITPGTDSQHQPVAVFVSSAIDDQITLLQKPLSAPAPKPQLDTLFLVGGATERTKQLIQDLKVILGEWNSDIQVFESIEQLESVTSSSLVHVLNLAELDSPIFQDLTPTRLESFKSLLNISKSFLWVTTGARSTSPYSSMALGIGRTLVHEMPHLRVQVLDSDKVEKLSAELVAEAFLRVVLVETWENDIYAPNQLWSNEPELWLEDGTVKITRVVAKKDANKRLMSNRRVVEEEVDLESGVVDVVSNDSGYVLVKGIPEDAPKLSGDLETIKVTHSTSLALKIAEAGYLYLVIGESDTFGGKVIALSKSLGSSIITPRSWILPWSIVSGDEPALLSAIGSDLLAQSLIAAVPKGITLLLLEPEPSLATSISRRARFTGIKPCFLTSKKTSATENSVYIHPLSTDTDLKYKLPKNASTFFNFSMEDSEFGDRISSLLPSHSVQGDVKILFSVSPRFSEIGSLKNVADSLGIALASSLSELHQSKSSISPEVIAVPKLPSLSTLESALKIVDWTASSSLPVRVRSAESLMRFKADRTYLLVGLSGNLGRSLAQWMILHGAKHIVLTSRKPQIDQSWLDEMHELGGEIKIMAMDVSDRDSLLATHKEITTTLPPIAGVVNAAMVLGDTLLSNMTFSNMHLVSSRRKRGLAGSFIGLGEVKGVGYAARMNRKLNDIIGATLPLSEKEVHHMFAEGVLSGKPDSGRNPAMYAGMDSKDPKKDPDILWYPHPKFWHYIESGDGEASVDAGGATASFRIRSTNEKTDGFTLKLKHKLQMSSHSMVSPDTVLQELGIDSLVAVDIRAWFVTELGVDMPILKILGGSTILDLITDAVGRLSPTLLPGIAVEAPKALVPNSLGSHDPVAIAPAPANASSGPVVVTPASVEDSMNETPAVPAPIEVSEIPILIPSEKNEPEFGHAKNLSISSESTFVGSEFSSDISPASSSSSPMLEYEATTDQWKGRPASLNSATNTDDADEIGTPQSEEISERCETTPEVTADEKFETEVVIEVLEPSF</sequence>
<reference evidence="11 12" key="1">
    <citation type="submission" date="2016-03" db="EMBL/GenBank/DDBJ databases">
        <authorList>
            <person name="Ploux O."/>
        </authorList>
    </citation>
    <scope>NUCLEOTIDE SEQUENCE [LARGE SCALE GENOMIC DNA]</scope>
    <source>
        <strain evidence="11 12">UAMH 11012</strain>
    </source>
</reference>
<proteinExistence type="predicted"/>
<dbReference type="Gene3D" id="3.40.50.720">
    <property type="entry name" value="NAD(P)-binding Rossmann-like Domain"/>
    <property type="match status" value="2"/>
</dbReference>
<dbReference type="PROSITE" id="PS00012">
    <property type="entry name" value="PHOSPHOPANTETHEINE"/>
    <property type="match status" value="1"/>
</dbReference>
<keyword evidence="1" id="KW-0596">Phosphopantetheine</keyword>
<dbReference type="PROSITE" id="PS00606">
    <property type="entry name" value="KS3_1"/>
    <property type="match status" value="1"/>
</dbReference>
<dbReference type="CDD" id="cd00833">
    <property type="entry name" value="PKS"/>
    <property type="match status" value="1"/>
</dbReference>
<evidence type="ECO:0000256" key="6">
    <source>
        <dbReference type="PROSITE-ProRule" id="PRU01363"/>
    </source>
</evidence>
<keyword evidence="4" id="KW-0808">Transferase</keyword>
<dbReference type="InterPro" id="IPR016035">
    <property type="entry name" value="Acyl_Trfase/lysoPLipase"/>
</dbReference>
<evidence type="ECO:0000256" key="3">
    <source>
        <dbReference type="ARBA" id="ARBA00022603"/>
    </source>
</evidence>
<dbReference type="InterPro" id="IPR036291">
    <property type="entry name" value="NAD(P)-bd_dom_sf"/>
</dbReference>
<dbReference type="Pfam" id="PF00109">
    <property type="entry name" value="ketoacyl-synt"/>
    <property type="match status" value="1"/>
</dbReference>
<dbReference type="OrthoDB" id="329835at2759"/>
<dbReference type="SMART" id="SM00826">
    <property type="entry name" value="PKS_DH"/>
    <property type="match status" value="1"/>
</dbReference>
<dbReference type="InterPro" id="IPR014030">
    <property type="entry name" value="Ketoacyl_synth_N"/>
</dbReference>
<dbReference type="InterPro" id="IPR016039">
    <property type="entry name" value="Thiolase-like"/>
</dbReference>
<dbReference type="PROSITE" id="PS50075">
    <property type="entry name" value="CARRIER"/>
    <property type="match status" value="1"/>
</dbReference>
<feature type="compositionally biased region" description="Low complexity" evidence="7">
    <location>
        <begin position="2511"/>
        <end position="2522"/>
    </location>
</feature>
<dbReference type="InterPro" id="IPR006162">
    <property type="entry name" value="Ppantetheine_attach_site"/>
</dbReference>
<dbReference type="Gene3D" id="3.40.366.10">
    <property type="entry name" value="Malonyl-Coenzyme A Acyl Carrier Protein, domain 2"/>
    <property type="match status" value="1"/>
</dbReference>
<evidence type="ECO:0000256" key="1">
    <source>
        <dbReference type="ARBA" id="ARBA00022450"/>
    </source>
</evidence>
<dbReference type="Gene3D" id="3.40.47.10">
    <property type="match status" value="1"/>
</dbReference>
<dbReference type="EMBL" id="FJOG01000026">
    <property type="protein sequence ID" value="CZR64355.1"/>
    <property type="molecule type" value="Genomic_DNA"/>
</dbReference>
<dbReference type="PANTHER" id="PTHR43775:SF20">
    <property type="entry name" value="HYBRID PKS-NRPS SYNTHETASE APDA"/>
    <property type="match status" value="1"/>
</dbReference>
<dbReference type="InterPro" id="IPR049551">
    <property type="entry name" value="PKS_DH_C"/>
</dbReference>
<dbReference type="InterPro" id="IPR049900">
    <property type="entry name" value="PKS_mFAS_DH"/>
</dbReference>
<evidence type="ECO:0000259" key="8">
    <source>
        <dbReference type="PROSITE" id="PS50075"/>
    </source>
</evidence>
<dbReference type="Pfam" id="PF00698">
    <property type="entry name" value="Acyl_transf_1"/>
    <property type="match status" value="1"/>
</dbReference>
<accession>A0A1L7XH23</accession>
<dbReference type="InterPro" id="IPR014031">
    <property type="entry name" value="Ketoacyl_synth_C"/>
</dbReference>
<dbReference type="InterPro" id="IPR013217">
    <property type="entry name" value="Methyltransf_12"/>
</dbReference>
<dbReference type="InterPro" id="IPR020806">
    <property type="entry name" value="PKS_PP-bd"/>
</dbReference>
<dbReference type="PROSITE" id="PS52019">
    <property type="entry name" value="PKS_MFAS_DH"/>
    <property type="match status" value="1"/>
</dbReference>
<dbReference type="SMART" id="SM00822">
    <property type="entry name" value="PKS_KR"/>
    <property type="match status" value="1"/>
</dbReference>
<dbReference type="InterPro" id="IPR009081">
    <property type="entry name" value="PP-bd_ACP"/>
</dbReference>
<dbReference type="InterPro" id="IPR032821">
    <property type="entry name" value="PKS_assoc"/>
</dbReference>
<dbReference type="InterPro" id="IPR020807">
    <property type="entry name" value="PKS_DH"/>
</dbReference>
<dbReference type="GO" id="GO:0044550">
    <property type="term" value="P:secondary metabolite biosynthetic process"/>
    <property type="evidence" value="ECO:0007669"/>
    <property type="project" value="TreeGrafter"/>
</dbReference>
<gene>
    <name evidence="11" type="ORF">PAC_14253</name>
</gene>
<dbReference type="GO" id="GO:0031177">
    <property type="term" value="F:phosphopantetheine binding"/>
    <property type="evidence" value="ECO:0007669"/>
    <property type="project" value="InterPro"/>
</dbReference>
<keyword evidence="12" id="KW-1185">Reference proteome</keyword>
<dbReference type="GO" id="GO:0008168">
    <property type="term" value="F:methyltransferase activity"/>
    <property type="evidence" value="ECO:0007669"/>
    <property type="project" value="UniProtKB-KW"/>
</dbReference>
<dbReference type="SMART" id="SM00823">
    <property type="entry name" value="PKS_PP"/>
    <property type="match status" value="1"/>
</dbReference>
<keyword evidence="3" id="KW-0489">Methyltransferase</keyword>
<dbReference type="GO" id="GO:0004312">
    <property type="term" value="F:fatty acid synthase activity"/>
    <property type="evidence" value="ECO:0007669"/>
    <property type="project" value="TreeGrafter"/>
</dbReference>
<protein>
    <submittedName>
        <fullName evidence="11">Related to polyketide synthase</fullName>
    </submittedName>
</protein>
<dbReference type="Pfam" id="PF16197">
    <property type="entry name" value="KAsynt_C_assoc"/>
    <property type="match status" value="1"/>
</dbReference>
<feature type="active site" description="Proton acceptor; for dehydratase activity" evidence="6">
    <location>
        <position position="984"/>
    </location>
</feature>
<dbReference type="Gene3D" id="3.10.129.110">
    <property type="entry name" value="Polyketide synthase dehydratase"/>
    <property type="match status" value="1"/>
</dbReference>
<feature type="active site" description="Proton donor; for dehydratase activity" evidence="6">
    <location>
        <position position="1158"/>
    </location>
</feature>
<dbReference type="Pfam" id="PF02801">
    <property type="entry name" value="Ketoacyl-synt_C"/>
    <property type="match status" value="1"/>
</dbReference>
<dbReference type="SUPFAM" id="SSF53335">
    <property type="entry name" value="S-adenosyl-L-methionine-dependent methyltransferases"/>
    <property type="match status" value="1"/>
</dbReference>
<dbReference type="Pfam" id="PF21089">
    <property type="entry name" value="PKS_DH_N"/>
    <property type="match status" value="1"/>
</dbReference>
<dbReference type="GO" id="GO:0004315">
    <property type="term" value="F:3-oxoacyl-[acyl-carrier-protein] synthase activity"/>
    <property type="evidence" value="ECO:0007669"/>
    <property type="project" value="InterPro"/>
</dbReference>
<feature type="region of interest" description="Disordered" evidence="7">
    <location>
        <begin position="2511"/>
        <end position="2571"/>
    </location>
</feature>
<dbReference type="InterPro" id="IPR036736">
    <property type="entry name" value="ACP-like_sf"/>
</dbReference>
<dbReference type="InterPro" id="IPR042104">
    <property type="entry name" value="PKS_dehydratase_sf"/>
</dbReference>
<dbReference type="SUPFAM" id="SSF55048">
    <property type="entry name" value="Probable ACP-binding domain of malonyl-CoA ACP transacylase"/>
    <property type="match status" value="1"/>
</dbReference>
<evidence type="ECO:0000313" key="12">
    <source>
        <dbReference type="Proteomes" id="UP000184330"/>
    </source>
</evidence>
<feature type="compositionally biased region" description="Basic and acidic residues" evidence="7">
    <location>
        <begin position="2561"/>
        <end position="2571"/>
    </location>
</feature>
<feature type="domain" description="PKS/mFAS DH" evidence="10">
    <location>
        <begin position="952"/>
        <end position="1249"/>
    </location>
</feature>
<dbReference type="InterPro" id="IPR014043">
    <property type="entry name" value="Acyl_transferase_dom"/>
</dbReference>
<dbReference type="InterPro" id="IPR029063">
    <property type="entry name" value="SAM-dependent_MTases_sf"/>
</dbReference>
<dbReference type="Pfam" id="PF00550">
    <property type="entry name" value="PP-binding"/>
    <property type="match status" value="1"/>
</dbReference>
<dbReference type="STRING" id="576137.A0A1L7XH23"/>
<dbReference type="GO" id="GO:0032259">
    <property type="term" value="P:methylation"/>
    <property type="evidence" value="ECO:0007669"/>
    <property type="project" value="UniProtKB-KW"/>
</dbReference>
<dbReference type="InterPro" id="IPR001227">
    <property type="entry name" value="Ac_transferase_dom_sf"/>
</dbReference>
<dbReference type="Gene3D" id="1.10.1200.10">
    <property type="entry name" value="ACP-like"/>
    <property type="match status" value="1"/>
</dbReference>
<dbReference type="Pfam" id="PF08659">
    <property type="entry name" value="KR"/>
    <property type="match status" value="1"/>
</dbReference>
<evidence type="ECO:0000256" key="4">
    <source>
        <dbReference type="ARBA" id="ARBA00022679"/>
    </source>
</evidence>
<dbReference type="CDD" id="cd02440">
    <property type="entry name" value="AdoMet_MTases"/>
    <property type="match status" value="1"/>
</dbReference>
<organism evidence="11 12">
    <name type="scientific">Phialocephala subalpina</name>
    <dbReference type="NCBI Taxonomy" id="576137"/>
    <lineage>
        <taxon>Eukaryota</taxon>
        <taxon>Fungi</taxon>
        <taxon>Dikarya</taxon>
        <taxon>Ascomycota</taxon>
        <taxon>Pezizomycotina</taxon>
        <taxon>Leotiomycetes</taxon>
        <taxon>Helotiales</taxon>
        <taxon>Mollisiaceae</taxon>
        <taxon>Phialocephala</taxon>
        <taxon>Phialocephala fortinii species complex</taxon>
    </lineage>
</organism>
<dbReference type="InterPro" id="IPR016036">
    <property type="entry name" value="Malonyl_transacylase_ACP-bd"/>
</dbReference>
<evidence type="ECO:0000256" key="5">
    <source>
        <dbReference type="ARBA" id="ARBA00023268"/>
    </source>
</evidence>
<feature type="domain" description="Carrier" evidence="8">
    <location>
        <begin position="2336"/>
        <end position="2411"/>
    </location>
</feature>
<dbReference type="Proteomes" id="UP000184330">
    <property type="component" value="Unassembled WGS sequence"/>
</dbReference>
<feature type="region of interest" description="N-terminal hotdog fold" evidence="6">
    <location>
        <begin position="952"/>
        <end position="1085"/>
    </location>
</feature>
<keyword evidence="2" id="KW-0597">Phosphoprotein</keyword>
<dbReference type="SMART" id="SM00825">
    <property type="entry name" value="PKS_KS"/>
    <property type="match status" value="1"/>
</dbReference>
<evidence type="ECO:0000256" key="2">
    <source>
        <dbReference type="ARBA" id="ARBA00022553"/>
    </source>
</evidence>
<dbReference type="InterPro" id="IPR049552">
    <property type="entry name" value="PKS_DH_N"/>
</dbReference>
<dbReference type="GO" id="GO:0006633">
    <property type="term" value="P:fatty acid biosynthetic process"/>
    <property type="evidence" value="ECO:0007669"/>
    <property type="project" value="InterPro"/>
</dbReference>